<sequence>MDILKKRISFLNVDLTSGGCEREISNLAHHFKEKFHILVVLFYNEISYKLPSETKFKFLDKGRRDSDFIKLLQIPILAYKYAKHCKSENIDVSISYVYRANYVNLLSKILFGNRAKIIVNEQNHTLTQYPDTSLNSSINRFLIKILYKYADVIRPNSKLIANDLIKYFDIPEQLITPIYNPLAVDFINSQLKKDISFSYYGFNFITVARLHHQKNPELLIKAFHIAFKDINNVNLLILGEGPLKEEILTLIKNLGLETRVYLLGFINNPFAFLERCDSFVLSSNYEGFPNSLLEALACGLPSVSTDCPSGPREMLAPSTDFTKMLTNTIEEAEFGILVPTNNVKLLSVAMLNIYNNTKLRNNYKSKSKLRALDFDISVFDKEFQDLL</sequence>
<reference evidence="3" key="1">
    <citation type="submission" date="2023-07" db="EMBL/GenBank/DDBJ databases">
        <title>Dyadobacter sp. nov 'subterranea' isolated from contaminted grondwater.</title>
        <authorList>
            <person name="Szabo I."/>
            <person name="Al-Omari J."/>
            <person name="Szerdahelyi S.G."/>
            <person name="Rado J."/>
        </authorList>
    </citation>
    <scope>NUCLEOTIDE SEQUENCE [LARGE SCALE GENOMIC DNA]</scope>
    <source>
        <strain evidence="3">UP-52</strain>
    </source>
</reference>
<dbReference type="RefSeq" id="WP_194123048.1">
    <property type="nucleotide sequence ID" value="NZ_JACYGY010000001.1"/>
</dbReference>
<dbReference type="Gene3D" id="3.40.50.2000">
    <property type="entry name" value="Glycogen Phosphorylase B"/>
    <property type="match status" value="2"/>
</dbReference>
<dbReference type="EMBL" id="JACYGY010000001">
    <property type="protein sequence ID" value="MBE9465024.1"/>
    <property type="molecule type" value="Genomic_DNA"/>
</dbReference>
<organism evidence="2 3">
    <name type="scientific">Dyadobacter subterraneus</name>
    <dbReference type="NCBI Taxonomy" id="2773304"/>
    <lineage>
        <taxon>Bacteria</taxon>
        <taxon>Pseudomonadati</taxon>
        <taxon>Bacteroidota</taxon>
        <taxon>Cytophagia</taxon>
        <taxon>Cytophagales</taxon>
        <taxon>Spirosomataceae</taxon>
        <taxon>Dyadobacter</taxon>
    </lineage>
</organism>
<evidence type="ECO:0000313" key="3">
    <source>
        <dbReference type="Proteomes" id="UP000634134"/>
    </source>
</evidence>
<dbReference type="CDD" id="cd03811">
    <property type="entry name" value="GT4_GT28_WabH-like"/>
    <property type="match status" value="1"/>
</dbReference>
<name>A0ABR9WIU2_9BACT</name>
<dbReference type="InterPro" id="IPR001296">
    <property type="entry name" value="Glyco_trans_1"/>
</dbReference>
<gene>
    <name evidence="2" type="ORF">IEE83_24320</name>
</gene>
<keyword evidence="3" id="KW-1185">Reference proteome</keyword>
<accession>A0ABR9WIU2</accession>
<dbReference type="PANTHER" id="PTHR12526:SF630">
    <property type="entry name" value="GLYCOSYLTRANSFERASE"/>
    <property type="match status" value="1"/>
</dbReference>
<dbReference type="Proteomes" id="UP000634134">
    <property type="component" value="Unassembled WGS sequence"/>
</dbReference>
<dbReference type="PANTHER" id="PTHR12526">
    <property type="entry name" value="GLYCOSYLTRANSFERASE"/>
    <property type="match status" value="1"/>
</dbReference>
<proteinExistence type="predicted"/>
<feature type="domain" description="Glycosyl transferase family 1" evidence="1">
    <location>
        <begin position="204"/>
        <end position="368"/>
    </location>
</feature>
<protein>
    <submittedName>
        <fullName evidence="2">Glycosyltransferase</fullName>
    </submittedName>
</protein>
<dbReference type="SUPFAM" id="SSF53756">
    <property type="entry name" value="UDP-Glycosyltransferase/glycogen phosphorylase"/>
    <property type="match status" value="1"/>
</dbReference>
<comment type="caution">
    <text evidence="2">The sequence shown here is derived from an EMBL/GenBank/DDBJ whole genome shotgun (WGS) entry which is preliminary data.</text>
</comment>
<dbReference type="Pfam" id="PF00534">
    <property type="entry name" value="Glycos_transf_1"/>
    <property type="match status" value="1"/>
</dbReference>
<evidence type="ECO:0000313" key="2">
    <source>
        <dbReference type="EMBL" id="MBE9465024.1"/>
    </source>
</evidence>
<evidence type="ECO:0000259" key="1">
    <source>
        <dbReference type="Pfam" id="PF00534"/>
    </source>
</evidence>